<protein>
    <recommendedName>
        <fullName evidence="8">Palmitoyltransferase</fullName>
        <ecNumber evidence="8">2.3.1.225</ecNumber>
    </recommendedName>
</protein>
<evidence type="ECO:0000313" key="11">
    <source>
        <dbReference type="EMBL" id="CAD8824645.1"/>
    </source>
</evidence>
<dbReference type="PANTHER" id="PTHR24161">
    <property type="entry name" value="ANK_REP_REGION DOMAIN-CONTAINING PROTEIN-RELATED"/>
    <property type="match status" value="1"/>
</dbReference>
<proteinExistence type="inferred from homology"/>
<dbReference type="PANTHER" id="PTHR24161:SF85">
    <property type="entry name" value="PALMITOYLTRANSFERASE HIP14"/>
    <property type="match status" value="1"/>
</dbReference>
<dbReference type="PROSITE" id="PS50216">
    <property type="entry name" value="DHHC"/>
    <property type="match status" value="1"/>
</dbReference>
<dbReference type="Pfam" id="PF12796">
    <property type="entry name" value="Ank_2"/>
    <property type="match status" value="1"/>
</dbReference>
<keyword evidence="2 8" id="KW-0812">Transmembrane</keyword>
<dbReference type="InterPro" id="IPR002110">
    <property type="entry name" value="Ankyrin_rpt"/>
</dbReference>
<feature type="transmembrane region" description="Helical" evidence="8">
    <location>
        <begin position="277"/>
        <end position="297"/>
    </location>
</feature>
<keyword evidence="4 8" id="KW-1133">Transmembrane helix</keyword>
<evidence type="ECO:0000256" key="5">
    <source>
        <dbReference type="ARBA" id="ARBA00023043"/>
    </source>
</evidence>
<evidence type="ECO:0000256" key="8">
    <source>
        <dbReference type="RuleBase" id="RU079119"/>
    </source>
</evidence>
<evidence type="ECO:0000256" key="1">
    <source>
        <dbReference type="ARBA" id="ARBA00004141"/>
    </source>
</evidence>
<gene>
    <name evidence="11" type="ORF">TOLI1172_LOCUS9044</name>
</gene>
<keyword evidence="8" id="KW-0808">Transferase</keyword>
<reference evidence="11" key="1">
    <citation type="submission" date="2021-01" db="EMBL/GenBank/DDBJ databases">
        <authorList>
            <person name="Corre E."/>
            <person name="Pelletier E."/>
            <person name="Niang G."/>
            <person name="Scheremetjew M."/>
            <person name="Finn R."/>
            <person name="Kale V."/>
            <person name="Holt S."/>
            <person name="Cochrane G."/>
            <person name="Meng A."/>
            <person name="Brown T."/>
            <person name="Cohen L."/>
        </authorList>
    </citation>
    <scope>NUCLEOTIDE SEQUENCE</scope>
    <source>
        <strain evidence="11">CCMP3278</strain>
    </source>
</reference>
<dbReference type="EMBL" id="HBFP01012508">
    <property type="protein sequence ID" value="CAD8824645.1"/>
    <property type="molecule type" value="Transcribed_RNA"/>
</dbReference>
<dbReference type="Pfam" id="PF00023">
    <property type="entry name" value="Ank"/>
    <property type="match status" value="1"/>
</dbReference>
<comment type="domain">
    <text evidence="8">The DHHC domain is required for palmitoyltransferase activity.</text>
</comment>
<evidence type="ECO:0000256" key="3">
    <source>
        <dbReference type="ARBA" id="ARBA00022737"/>
    </source>
</evidence>
<dbReference type="InterPro" id="IPR001594">
    <property type="entry name" value="Palmitoyltrfase_DHHC"/>
</dbReference>
<dbReference type="PROSITE" id="PS50297">
    <property type="entry name" value="ANK_REP_REGION"/>
    <property type="match status" value="3"/>
</dbReference>
<dbReference type="AlphaFoldDB" id="A0A7S0ZKE9"/>
<dbReference type="GO" id="GO:0016020">
    <property type="term" value="C:membrane"/>
    <property type="evidence" value="ECO:0007669"/>
    <property type="project" value="UniProtKB-SubCell"/>
</dbReference>
<feature type="region of interest" description="Disordered" evidence="9">
    <location>
        <begin position="522"/>
        <end position="551"/>
    </location>
</feature>
<feature type="transmembrane region" description="Helical" evidence="8">
    <location>
        <begin position="399"/>
        <end position="422"/>
    </location>
</feature>
<evidence type="ECO:0000256" key="7">
    <source>
        <dbReference type="PROSITE-ProRule" id="PRU00023"/>
    </source>
</evidence>
<dbReference type="SMART" id="SM00248">
    <property type="entry name" value="ANK"/>
    <property type="match status" value="5"/>
</dbReference>
<feature type="compositionally biased region" description="Polar residues" evidence="9">
    <location>
        <begin position="536"/>
        <end position="551"/>
    </location>
</feature>
<dbReference type="Gene3D" id="1.25.40.20">
    <property type="entry name" value="Ankyrin repeat-containing domain"/>
    <property type="match status" value="2"/>
</dbReference>
<feature type="repeat" description="ANK" evidence="7">
    <location>
        <begin position="80"/>
        <end position="112"/>
    </location>
</feature>
<evidence type="ECO:0000256" key="6">
    <source>
        <dbReference type="ARBA" id="ARBA00023136"/>
    </source>
</evidence>
<dbReference type="PROSITE" id="PS50088">
    <property type="entry name" value="ANK_REPEAT"/>
    <property type="match status" value="3"/>
</dbReference>
<evidence type="ECO:0000256" key="4">
    <source>
        <dbReference type="ARBA" id="ARBA00022989"/>
    </source>
</evidence>
<feature type="repeat" description="ANK" evidence="7">
    <location>
        <begin position="182"/>
        <end position="214"/>
    </location>
</feature>
<dbReference type="InterPro" id="IPR036770">
    <property type="entry name" value="Ankyrin_rpt-contain_sf"/>
</dbReference>
<organism evidence="11">
    <name type="scientific">Timspurckia oligopyrenoides</name>
    <dbReference type="NCBI Taxonomy" id="708627"/>
    <lineage>
        <taxon>Eukaryota</taxon>
        <taxon>Rhodophyta</taxon>
        <taxon>Bangiophyceae</taxon>
        <taxon>Porphyridiales</taxon>
        <taxon>Porphyridiaceae</taxon>
        <taxon>Timspurckia</taxon>
    </lineage>
</organism>
<accession>A0A7S0ZKE9</accession>
<feature type="domain" description="Palmitoyltransferase DHHC" evidence="10">
    <location>
        <begin position="354"/>
        <end position="476"/>
    </location>
</feature>
<sequence length="551" mass="62319">MVGDVDLVFAARRGSVENVELIASRICENGVSTGLTDIRDQEGHTAMHWAASGGYVHVIRILAKYDPALVNALSLKPRTIDQTPLMWAAYSGKLDAVVALLECGAQLNAVESVMGYSALMFAIQFGHINVAHVLIDRFHANVDQRDFRGSTLLHFAALQGHYSIIHYLIQVYSVDVNASTRDGFIPIHLAALQGHLRAARVLISYGASVSICNEKGQNAIHIAREKHGVKFAKAIESCASRDPFQSHQIPGDFPKDILNRFRTRMKEGNFALRCPQILVYVFPIIVFVNYMVYLFILRDVSVRRYTLGFFYHLFILASIFAFCRILLSNPGFIPARSLDYVKSTLLQQSILPGEICWTCMNLKPMRSKHCALCNRCVDRFDHHCPYVGNCIGSNTDRAFVVYLCSVFGALSCALGLLFHLYFRSEIVYPFFSFELWNIMCISVCIVDTICLIGITPLLLQQCYLIVNDITVNESINMTRYNYFWDSHGRFYNPNDQGAFRNCLSFWYRRAARAVYYNEDGSPQTPNLNTKKDDNLVDTTNNSFTMDQSNRV</sequence>
<evidence type="ECO:0000256" key="9">
    <source>
        <dbReference type="SAM" id="MobiDB-lite"/>
    </source>
</evidence>
<dbReference type="GO" id="GO:0019706">
    <property type="term" value="F:protein-cysteine S-palmitoyltransferase activity"/>
    <property type="evidence" value="ECO:0007669"/>
    <property type="project" value="UniProtKB-EC"/>
</dbReference>
<comment type="catalytic activity">
    <reaction evidence="8">
        <text>L-cysteinyl-[protein] + hexadecanoyl-CoA = S-hexadecanoyl-L-cysteinyl-[protein] + CoA</text>
        <dbReference type="Rhea" id="RHEA:36683"/>
        <dbReference type="Rhea" id="RHEA-COMP:10131"/>
        <dbReference type="Rhea" id="RHEA-COMP:11032"/>
        <dbReference type="ChEBI" id="CHEBI:29950"/>
        <dbReference type="ChEBI" id="CHEBI:57287"/>
        <dbReference type="ChEBI" id="CHEBI:57379"/>
        <dbReference type="ChEBI" id="CHEBI:74151"/>
        <dbReference type="EC" id="2.3.1.225"/>
    </reaction>
</comment>
<keyword evidence="5 7" id="KW-0040">ANK repeat</keyword>
<name>A0A7S0ZKE9_9RHOD</name>
<feature type="transmembrane region" description="Helical" evidence="8">
    <location>
        <begin position="434"/>
        <end position="459"/>
    </location>
</feature>
<dbReference type="Pfam" id="PF13637">
    <property type="entry name" value="Ank_4"/>
    <property type="match status" value="1"/>
</dbReference>
<dbReference type="Pfam" id="PF01529">
    <property type="entry name" value="DHHC"/>
    <property type="match status" value="1"/>
</dbReference>
<evidence type="ECO:0000256" key="2">
    <source>
        <dbReference type="ARBA" id="ARBA00022692"/>
    </source>
</evidence>
<evidence type="ECO:0000259" key="10">
    <source>
        <dbReference type="Pfam" id="PF01529"/>
    </source>
</evidence>
<feature type="repeat" description="ANK" evidence="7">
    <location>
        <begin position="148"/>
        <end position="170"/>
    </location>
</feature>
<keyword evidence="3" id="KW-0677">Repeat</keyword>
<dbReference type="EC" id="2.3.1.225" evidence="8"/>
<keyword evidence="6 8" id="KW-0472">Membrane</keyword>
<comment type="similarity">
    <text evidence="8">Belongs to the DHHC palmitoyltransferase family.</text>
</comment>
<keyword evidence="8" id="KW-0012">Acyltransferase</keyword>
<comment type="subcellular location">
    <subcellularLocation>
        <location evidence="1">Membrane</location>
        <topology evidence="1">Multi-pass membrane protein</topology>
    </subcellularLocation>
</comment>
<dbReference type="SUPFAM" id="SSF48403">
    <property type="entry name" value="Ankyrin repeat"/>
    <property type="match status" value="1"/>
</dbReference>
<feature type="transmembrane region" description="Helical" evidence="8">
    <location>
        <begin position="309"/>
        <end position="327"/>
    </location>
</feature>